<comment type="caution">
    <text evidence="1">The sequence shown here is derived from an EMBL/GenBank/DDBJ whole genome shotgun (WGS) entry which is preliminary data.</text>
</comment>
<evidence type="ECO:0000313" key="2">
    <source>
        <dbReference type="Proteomes" id="UP000473574"/>
    </source>
</evidence>
<dbReference type="SUPFAM" id="SSF53335">
    <property type="entry name" value="S-adenosyl-L-methionine-dependent methyltransferases"/>
    <property type="match status" value="1"/>
</dbReference>
<keyword evidence="1" id="KW-0489">Methyltransferase</keyword>
<reference evidence="1 2" key="1">
    <citation type="journal article" date="2020" name="Microb. Ecol.">
        <title>Ecogenomics of the Marine Benthic Filamentous Cyanobacterium Adonisia.</title>
        <authorList>
            <person name="Walter J.M."/>
            <person name="Coutinho F.H."/>
            <person name="Leomil L."/>
            <person name="Hargreaves P.I."/>
            <person name="Campeao M.E."/>
            <person name="Vieira V.V."/>
            <person name="Silva B.S."/>
            <person name="Fistarol G.O."/>
            <person name="Salomon P.S."/>
            <person name="Sawabe T."/>
            <person name="Mino S."/>
            <person name="Hosokawa M."/>
            <person name="Miyashita H."/>
            <person name="Maruyama F."/>
            <person name="van Verk M.C."/>
            <person name="Dutilh B.E."/>
            <person name="Thompson C.C."/>
            <person name="Thompson F.L."/>
        </authorList>
    </citation>
    <scope>NUCLEOTIDE SEQUENCE [LARGE SCALE GENOMIC DNA]</scope>
    <source>
        <strain evidence="1 2">CCMR0082</strain>
    </source>
</reference>
<dbReference type="Proteomes" id="UP000473574">
    <property type="component" value="Unassembled WGS sequence"/>
</dbReference>
<dbReference type="GO" id="GO:0032259">
    <property type="term" value="P:methylation"/>
    <property type="evidence" value="ECO:0007669"/>
    <property type="project" value="UniProtKB-KW"/>
</dbReference>
<dbReference type="GO" id="GO:0008168">
    <property type="term" value="F:methyltransferase activity"/>
    <property type="evidence" value="ECO:0007669"/>
    <property type="project" value="UniProtKB-KW"/>
</dbReference>
<dbReference type="InterPro" id="IPR029063">
    <property type="entry name" value="SAM-dependent_MTases_sf"/>
</dbReference>
<gene>
    <name evidence="1" type="ORF">D0962_27960</name>
</gene>
<keyword evidence="1" id="KW-0808">Transferase</keyword>
<sequence>MSFLQYLSEVFAKSPFYAKAERLWQENQENYWLPLSKLEKVYLGSYIILKDYAKGDFPPTFADQALAYEAEESFFFSLPGVNPKQALESDMRKPFWFQNERYIRYFLELSYSLKVCNIKPPQTILELGAGSGWMSEFLASMGFKAIATTIGQSSVDQIQQRIKSLQAKGLGNNLKGFRSPMESIDISLQREGDPLVDAIFVFEALHHAYDWRKTFSAVYNSLKSGGWFLICREPNVLHTFISYRVARLSNTHEIGMSRAEILGTLRDLGFQKQIVLKNHVHFLIKPHWIAAQK</sequence>
<dbReference type="EMBL" id="QZCE01000002">
    <property type="protein sequence ID" value="NEZ66551.1"/>
    <property type="molecule type" value="Genomic_DNA"/>
</dbReference>
<evidence type="ECO:0000313" key="1">
    <source>
        <dbReference type="EMBL" id="NEZ66551.1"/>
    </source>
</evidence>
<dbReference type="Gene3D" id="3.40.50.150">
    <property type="entry name" value="Vaccinia Virus protein VP39"/>
    <property type="match status" value="1"/>
</dbReference>
<dbReference type="Pfam" id="PF13489">
    <property type="entry name" value="Methyltransf_23"/>
    <property type="match status" value="1"/>
</dbReference>
<dbReference type="PANTHER" id="PTHR43861">
    <property type="entry name" value="TRANS-ACONITATE 2-METHYLTRANSFERASE-RELATED"/>
    <property type="match status" value="1"/>
</dbReference>
<organism evidence="1 2">
    <name type="scientific">Adonisia turfae CCMR0082</name>
    <dbReference type="NCBI Taxonomy" id="2304604"/>
    <lineage>
        <taxon>Bacteria</taxon>
        <taxon>Bacillati</taxon>
        <taxon>Cyanobacteriota</taxon>
        <taxon>Adonisia</taxon>
        <taxon>Adonisia turfae</taxon>
    </lineage>
</organism>
<dbReference type="CDD" id="cd02440">
    <property type="entry name" value="AdoMet_MTases"/>
    <property type="match status" value="1"/>
</dbReference>
<proteinExistence type="predicted"/>
<protein>
    <submittedName>
        <fullName evidence="1">Class I SAM-dependent methyltransferase</fullName>
    </submittedName>
</protein>
<dbReference type="AlphaFoldDB" id="A0A6M0SEX5"/>
<name>A0A6M0SEX5_9CYAN</name>
<accession>A0A6M0SEX5</accession>
<dbReference type="RefSeq" id="WP_163668814.1">
    <property type="nucleotide sequence ID" value="NZ_QZCE01000002.1"/>
</dbReference>